<organism evidence="5 6">
    <name type="scientific">Gimesia chilikensis</name>
    <dbReference type="NCBI Taxonomy" id="2605989"/>
    <lineage>
        <taxon>Bacteria</taxon>
        <taxon>Pseudomonadati</taxon>
        <taxon>Planctomycetota</taxon>
        <taxon>Planctomycetia</taxon>
        <taxon>Planctomycetales</taxon>
        <taxon>Planctomycetaceae</taxon>
        <taxon>Gimesia</taxon>
    </lineage>
</organism>
<dbReference type="EMBL" id="CP036266">
    <property type="protein sequence ID" value="QDT20052.1"/>
    <property type="molecule type" value="Genomic_DNA"/>
</dbReference>
<dbReference type="RefSeq" id="WP_145182312.1">
    <property type="nucleotide sequence ID" value="NZ_CP036266.1"/>
</dbReference>
<name>A0A517PL00_9PLAN</name>
<dbReference type="InterPro" id="IPR032812">
    <property type="entry name" value="SbsA_Ig"/>
</dbReference>
<dbReference type="Gene3D" id="2.60.120.260">
    <property type="entry name" value="Galactose-binding domain-like"/>
    <property type="match status" value="1"/>
</dbReference>
<protein>
    <submittedName>
        <fullName evidence="5">Uncharacterized protein</fullName>
    </submittedName>
</protein>
<sequence length="290" mass="32031" precursor="true">MQRTFFFHMLFLGCLFLVDPTVGVAASAPGWSPLQATGEPNALKAGDQKTAWATLAQDKGDEWLQLEYKTPVEVKAVRIYENFNPGAVSKVTASDKAGKEVVIWEGQETVRPAPTVFEVSANAKVVSKSLKIYLDTRRVKGWNEIDAVQLVGSNDSKQWASQASASSSYAERGGSQEITLAALPPSVVKTVPQAGSTDVDPGLKEIAVTFSKDMITERMWAVVQISSEHFPKVGKGIHYLDDKRTCVIPVDLEPDKTYVLWFNRGRFNSFRDTENNPAIPYLLVFKTRSE</sequence>
<reference evidence="5 6" key="1">
    <citation type="submission" date="2019-02" db="EMBL/GenBank/DDBJ databases">
        <title>Deep-cultivation of Planctomycetes and their phenomic and genomic characterization uncovers novel biology.</title>
        <authorList>
            <person name="Wiegand S."/>
            <person name="Jogler M."/>
            <person name="Boedeker C."/>
            <person name="Pinto D."/>
            <person name="Vollmers J."/>
            <person name="Rivas-Marin E."/>
            <person name="Kohn T."/>
            <person name="Peeters S.H."/>
            <person name="Heuer A."/>
            <person name="Rast P."/>
            <person name="Oberbeckmann S."/>
            <person name="Bunk B."/>
            <person name="Jeske O."/>
            <person name="Meyerdierks A."/>
            <person name="Storesund J.E."/>
            <person name="Kallscheuer N."/>
            <person name="Luecker S."/>
            <person name="Lage O.M."/>
            <person name="Pohl T."/>
            <person name="Merkel B.J."/>
            <person name="Hornburger P."/>
            <person name="Mueller R.-W."/>
            <person name="Bruemmer F."/>
            <person name="Labrenz M."/>
            <person name="Spormann A.M."/>
            <person name="Op den Camp H."/>
            <person name="Overmann J."/>
            <person name="Amann R."/>
            <person name="Jetten M.S.M."/>
            <person name="Mascher T."/>
            <person name="Medema M.H."/>
            <person name="Devos D.P."/>
            <person name="Kaster A.-K."/>
            <person name="Ovreas L."/>
            <person name="Rohde M."/>
            <person name="Galperin M.Y."/>
            <person name="Jogler C."/>
        </authorList>
    </citation>
    <scope>NUCLEOTIDE SEQUENCE [LARGE SCALE GENOMIC DNA]</scope>
    <source>
        <strain evidence="5 6">HG66A1</strain>
    </source>
</reference>
<dbReference type="Proteomes" id="UP000320421">
    <property type="component" value="Chromosome"/>
</dbReference>
<feature type="signal peptide" evidence="2">
    <location>
        <begin position="1"/>
        <end position="25"/>
    </location>
</feature>
<feature type="chain" id="PRO_5021844631" evidence="2">
    <location>
        <begin position="26"/>
        <end position="290"/>
    </location>
</feature>
<dbReference type="Pfam" id="PF25900">
    <property type="entry name" value="PAPPA"/>
    <property type="match status" value="1"/>
</dbReference>
<evidence type="ECO:0000259" key="3">
    <source>
        <dbReference type="Pfam" id="PF13205"/>
    </source>
</evidence>
<dbReference type="OrthoDB" id="291597at2"/>
<feature type="domain" description="SbsA Ig-like" evidence="3">
    <location>
        <begin position="184"/>
        <end position="287"/>
    </location>
</feature>
<keyword evidence="1 2" id="KW-0732">Signal</keyword>
<keyword evidence="6" id="KW-1185">Reference proteome</keyword>
<evidence type="ECO:0000256" key="1">
    <source>
        <dbReference type="ARBA" id="ARBA00022729"/>
    </source>
</evidence>
<proteinExistence type="predicted"/>
<evidence type="ECO:0000313" key="5">
    <source>
        <dbReference type="EMBL" id="QDT20052.1"/>
    </source>
</evidence>
<accession>A0A517PL00</accession>
<dbReference type="Pfam" id="PF13205">
    <property type="entry name" value="Big_5"/>
    <property type="match status" value="1"/>
</dbReference>
<gene>
    <name evidence="5" type="ORF">HG66A1_18370</name>
</gene>
<evidence type="ECO:0000259" key="4">
    <source>
        <dbReference type="Pfam" id="PF25900"/>
    </source>
</evidence>
<feature type="domain" description="Pappalysin-1 SD scarf" evidence="4">
    <location>
        <begin position="29"/>
        <end position="157"/>
    </location>
</feature>
<evidence type="ECO:0000256" key="2">
    <source>
        <dbReference type="SAM" id="SignalP"/>
    </source>
</evidence>
<dbReference type="InterPro" id="IPR058897">
    <property type="entry name" value="PAPPA_SD_C"/>
</dbReference>
<evidence type="ECO:0000313" key="6">
    <source>
        <dbReference type="Proteomes" id="UP000320421"/>
    </source>
</evidence>
<dbReference type="AlphaFoldDB" id="A0A517PL00"/>